<name>A0A3M7QN31_BRAPC</name>
<keyword evidence="2" id="KW-1185">Reference proteome</keyword>
<sequence length="138" mass="16010">MTSPIFDLRKLKSLTTVFSADPYSDKLKNYKIAILTHHVINLNVYLNCPDTLYVSITLSKIFDSPLKSVDNCTYMPFEHMEDWLRLKWIQQHNVRTSFFFSIWLTNTCCVVCTNTQYCKTDEDDGANADHFLPSSVLN</sequence>
<dbReference type="Proteomes" id="UP000276133">
    <property type="component" value="Unassembled WGS sequence"/>
</dbReference>
<gene>
    <name evidence="1" type="ORF">BpHYR1_028278</name>
</gene>
<evidence type="ECO:0000313" key="1">
    <source>
        <dbReference type="EMBL" id="RNA12683.1"/>
    </source>
</evidence>
<protein>
    <submittedName>
        <fullName evidence="1">Uncharacterized protein</fullName>
    </submittedName>
</protein>
<comment type="caution">
    <text evidence="1">The sequence shown here is derived from an EMBL/GenBank/DDBJ whole genome shotgun (WGS) entry which is preliminary data.</text>
</comment>
<proteinExistence type="predicted"/>
<organism evidence="1 2">
    <name type="scientific">Brachionus plicatilis</name>
    <name type="common">Marine rotifer</name>
    <name type="synonym">Brachionus muelleri</name>
    <dbReference type="NCBI Taxonomy" id="10195"/>
    <lineage>
        <taxon>Eukaryota</taxon>
        <taxon>Metazoa</taxon>
        <taxon>Spiralia</taxon>
        <taxon>Gnathifera</taxon>
        <taxon>Rotifera</taxon>
        <taxon>Eurotatoria</taxon>
        <taxon>Monogononta</taxon>
        <taxon>Pseudotrocha</taxon>
        <taxon>Ploima</taxon>
        <taxon>Brachionidae</taxon>
        <taxon>Brachionus</taxon>
    </lineage>
</organism>
<accession>A0A3M7QN31</accession>
<reference evidence="1 2" key="1">
    <citation type="journal article" date="2018" name="Sci. Rep.">
        <title>Genomic signatures of local adaptation to the degree of environmental predictability in rotifers.</title>
        <authorList>
            <person name="Franch-Gras L."/>
            <person name="Hahn C."/>
            <person name="Garcia-Roger E.M."/>
            <person name="Carmona M.J."/>
            <person name="Serra M."/>
            <person name="Gomez A."/>
        </authorList>
    </citation>
    <scope>NUCLEOTIDE SEQUENCE [LARGE SCALE GENOMIC DNA]</scope>
    <source>
        <strain evidence="1">HYR1</strain>
    </source>
</reference>
<evidence type="ECO:0000313" key="2">
    <source>
        <dbReference type="Proteomes" id="UP000276133"/>
    </source>
</evidence>
<dbReference type="EMBL" id="REGN01005634">
    <property type="protein sequence ID" value="RNA12683.1"/>
    <property type="molecule type" value="Genomic_DNA"/>
</dbReference>
<dbReference type="AlphaFoldDB" id="A0A3M7QN31"/>